<dbReference type="AlphaFoldDB" id="A0A1Y5SBU7"/>
<keyword evidence="2" id="KW-1185">Reference proteome</keyword>
<organism evidence="1 2">
    <name type="scientific">Pseudoruegeria aquimaris</name>
    <dbReference type="NCBI Taxonomy" id="393663"/>
    <lineage>
        <taxon>Bacteria</taxon>
        <taxon>Pseudomonadati</taxon>
        <taxon>Pseudomonadota</taxon>
        <taxon>Alphaproteobacteria</taxon>
        <taxon>Rhodobacterales</taxon>
        <taxon>Roseobacteraceae</taxon>
        <taxon>Pseudoruegeria</taxon>
    </lineage>
</organism>
<dbReference type="EMBL" id="FWFQ01000010">
    <property type="protein sequence ID" value="SLN36072.1"/>
    <property type="molecule type" value="Genomic_DNA"/>
</dbReference>
<name>A0A1Y5SBU7_9RHOB</name>
<dbReference type="RefSeq" id="WP_139838588.1">
    <property type="nucleotide sequence ID" value="NZ_FWFQ01000010.1"/>
</dbReference>
<protein>
    <submittedName>
        <fullName evidence="1">Uncharacterized protein</fullName>
    </submittedName>
</protein>
<accession>A0A1Y5SBU7</accession>
<sequence>MTTHPDDWDMQAEAPPDGLAPALAALWWLRKGAFRTGPAWERAHEICQAAEGEPGHDLVHGLAHLVEGDLFNADYWYGRAGTPRLSRLPEEEWSNVCRALLEAGRAR</sequence>
<dbReference type="OrthoDB" id="370799at2"/>
<evidence type="ECO:0000313" key="1">
    <source>
        <dbReference type="EMBL" id="SLN36072.1"/>
    </source>
</evidence>
<proteinExistence type="predicted"/>
<reference evidence="1 2" key="1">
    <citation type="submission" date="2017-03" db="EMBL/GenBank/DDBJ databases">
        <authorList>
            <person name="Afonso C.L."/>
            <person name="Miller P.J."/>
            <person name="Scott M.A."/>
            <person name="Spackman E."/>
            <person name="Goraichik I."/>
            <person name="Dimitrov K.M."/>
            <person name="Suarez D.L."/>
            <person name="Swayne D.E."/>
        </authorList>
    </citation>
    <scope>NUCLEOTIDE SEQUENCE [LARGE SCALE GENOMIC DNA]</scope>
    <source>
        <strain evidence="1 2">CECT 7680</strain>
    </source>
</reference>
<gene>
    <name evidence="1" type="ORF">PSA7680_01719</name>
</gene>
<dbReference type="Proteomes" id="UP000193409">
    <property type="component" value="Unassembled WGS sequence"/>
</dbReference>
<evidence type="ECO:0000313" key="2">
    <source>
        <dbReference type="Proteomes" id="UP000193409"/>
    </source>
</evidence>